<evidence type="ECO:0000313" key="3">
    <source>
        <dbReference type="Proteomes" id="UP000276194"/>
    </source>
</evidence>
<accession>A0A3M5IXP6</accession>
<gene>
    <name evidence="2" type="ORF">ALP52_05077</name>
</gene>
<dbReference type="Proteomes" id="UP000276194">
    <property type="component" value="Unassembled WGS sequence"/>
</dbReference>
<evidence type="ECO:0000256" key="1">
    <source>
        <dbReference type="SAM" id="MobiDB-lite"/>
    </source>
</evidence>
<feature type="region of interest" description="Disordered" evidence="1">
    <location>
        <begin position="31"/>
        <end position="63"/>
    </location>
</feature>
<dbReference type="EMBL" id="RBTD01000390">
    <property type="protein sequence ID" value="RMT15294.1"/>
    <property type="molecule type" value="Genomic_DNA"/>
</dbReference>
<reference evidence="2 3" key="1">
    <citation type="submission" date="2018-08" db="EMBL/GenBank/DDBJ databases">
        <title>Recombination of ecologically and evolutionarily significant loci maintains genetic cohesion in the Pseudomonas syringae species complex.</title>
        <authorList>
            <person name="Dillon M."/>
            <person name="Thakur S."/>
            <person name="Almeida R.N.D."/>
            <person name="Weir B.S."/>
            <person name="Guttman D.S."/>
        </authorList>
    </citation>
    <scope>NUCLEOTIDE SEQUENCE [LARGE SCALE GENOMIC DNA]</scope>
    <source>
        <strain evidence="2 3">ICMP 6941</strain>
    </source>
</reference>
<protein>
    <submittedName>
        <fullName evidence="2">RepA</fullName>
    </submittedName>
</protein>
<organism evidence="2 3">
    <name type="scientific">Pseudomonas amygdali pv. mori</name>
    <dbReference type="NCBI Taxonomy" id="34065"/>
    <lineage>
        <taxon>Bacteria</taxon>
        <taxon>Pseudomonadati</taxon>
        <taxon>Pseudomonadota</taxon>
        <taxon>Gammaproteobacteria</taxon>
        <taxon>Pseudomonadales</taxon>
        <taxon>Pseudomonadaceae</taxon>
        <taxon>Pseudomonas</taxon>
        <taxon>Pseudomonas amygdali</taxon>
    </lineage>
</organism>
<comment type="caution">
    <text evidence="2">The sequence shown here is derived from an EMBL/GenBank/DDBJ whole genome shotgun (WGS) entry which is preliminary data.</text>
</comment>
<sequence>MFSEFSRLPSYTHILTEVAQPATVSVLRASRKAVSVPPRQDRSPTTPPVQAPVGQPADGRASSVQYGVHQISAVPQGRKRTGIPPFPNT</sequence>
<proteinExistence type="predicted"/>
<dbReference type="AlphaFoldDB" id="A0A3M5IXP6"/>
<evidence type="ECO:0000313" key="2">
    <source>
        <dbReference type="EMBL" id="RMT15294.1"/>
    </source>
</evidence>
<name>A0A3M5IXP6_PSEA0</name>